<proteinExistence type="predicted"/>
<name>A0A222MV46_9BACT</name>
<dbReference type="PROSITE" id="PS51257">
    <property type="entry name" value="PROKAR_LIPOPROTEIN"/>
    <property type="match status" value="1"/>
</dbReference>
<gene>
    <name evidence="2" type="ORF">CAV_0252</name>
</gene>
<dbReference type="OrthoDB" id="5637at2"/>
<feature type="chain" id="PRO_5012985254" description="DUF3298 domain-containing protein" evidence="1">
    <location>
        <begin position="21"/>
        <end position="355"/>
    </location>
</feature>
<keyword evidence="3" id="KW-1185">Reference proteome</keyword>
<evidence type="ECO:0008006" key="4">
    <source>
        <dbReference type="Google" id="ProtNLM"/>
    </source>
</evidence>
<dbReference type="KEGG" id="cavi:CAV_0252"/>
<dbReference type="RefSeq" id="WP_094324714.1">
    <property type="nucleotide sequence ID" value="NZ_CP022347.1"/>
</dbReference>
<dbReference type="EMBL" id="CP022347">
    <property type="protein sequence ID" value="ASQ29924.1"/>
    <property type="molecule type" value="Genomic_DNA"/>
</dbReference>
<evidence type="ECO:0000313" key="2">
    <source>
        <dbReference type="EMBL" id="ASQ29924.1"/>
    </source>
</evidence>
<keyword evidence="1" id="KW-0732">Signal</keyword>
<feature type="signal peptide" evidence="1">
    <location>
        <begin position="1"/>
        <end position="20"/>
    </location>
</feature>
<sequence>MKTLLTILIAFIFLSCSSTENNENTSLNLPFDVKKNQGFWYYLDDDFSNRLYLTLEKLDDINYSVNAVFLDENEGYYLGILESNSSKFILSDVNSNDNIKATLSFDEQEKPRLDVVLKDGNESKSFKLSKIKLNTLFFAKSMLQENLNIGLNFTVSMVDDAFLIPEFIDLNESVRSKINGIIAFGAKNPQELQEKLIKLQKDKLAQQKDFSFYVELINSSMPYYIDDELINFKLFTYDYAGHVFGTNALYSKIFSLKDGEMISSKTKDLFKNVNDEKLLVLVNRKLDKKIASLTKKRDLIPLPNEFFIRKDGIELLWQGKEVGFDIPGYVEVLNLNFHEIKKFVKEDSRLSYLFK</sequence>
<protein>
    <recommendedName>
        <fullName evidence="4">DUF3298 domain-containing protein</fullName>
    </recommendedName>
</protein>
<evidence type="ECO:0000256" key="1">
    <source>
        <dbReference type="SAM" id="SignalP"/>
    </source>
</evidence>
<accession>A0A222MV46</accession>
<dbReference type="Proteomes" id="UP000201169">
    <property type="component" value="Chromosome"/>
</dbReference>
<organism evidence="2 3">
    <name type="scientific">Campylobacter avium LMG 24591</name>
    <dbReference type="NCBI Taxonomy" id="522484"/>
    <lineage>
        <taxon>Bacteria</taxon>
        <taxon>Pseudomonadati</taxon>
        <taxon>Campylobacterota</taxon>
        <taxon>Epsilonproteobacteria</taxon>
        <taxon>Campylobacterales</taxon>
        <taxon>Campylobacteraceae</taxon>
        <taxon>Campylobacter</taxon>
    </lineage>
</organism>
<dbReference type="AlphaFoldDB" id="A0A222MV46"/>
<evidence type="ECO:0000313" key="3">
    <source>
        <dbReference type="Proteomes" id="UP000201169"/>
    </source>
</evidence>
<reference evidence="2 3" key="1">
    <citation type="submission" date="2017-07" db="EMBL/GenBank/DDBJ databases">
        <title>Analysis of two Campylobacter avium genomes and identification of a novel hippuricase gene.</title>
        <authorList>
            <person name="Miller W.G."/>
            <person name="Chapman M.H."/>
            <person name="Yee E."/>
            <person name="Revez J."/>
            <person name="Bono J.L."/>
            <person name="Rossi M."/>
        </authorList>
    </citation>
    <scope>NUCLEOTIDE SEQUENCE [LARGE SCALE GENOMIC DNA]</scope>
    <source>
        <strain evidence="2 3">LMG 24591</strain>
    </source>
</reference>